<name>A0A4S4KB42_9APHY</name>
<evidence type="ECO:0000313" key="4">
    <source>
        <dbReference type="Proteomes" id="UP000309038"/>
    </source>
</evidence>
<keyword evidence="4" id="KW-1185">Reference proteome</keyword>
<accession>A0A4S4KB42</accession>
<dbReference type="PANTHER" id="PTHR32387">
    <property type="entry name" value="WU:FJ29H11"/>
    <property type="match status" value="1"/>
</dbReference>
<feature type="region of interest" description="Disordered" evidence="1">
    <location>
        <begin position="959"/>
        <end position="995"/>
    </location>
</feature>
<comment type="caution">
    <text evidence="3">The sequence shown here is derived from an EMBL/GenBank/DDBJ whole genome shotgun (WGS) entry which is preliminary data.</text>
</comment>
<gene>
    <name evidence="3" type="ORF">EW026_g6399</name>
</gene>
<evidence type="ECO:0000259" key="2">
    <source>
        <dbReference type="Pfam" id="PF25794"/>
    </source>
</evidence>
<protein>
    <recommendedName>
        <fullName evidence="2">Sacsin/Nov domain-containing protein</fullName>
    </recommendedName>
</protein>
<evidence type="ECO:0000256" key="1">
    <source>
        <dbReference type="SAM" id="MobiDB-lite"/>
    </source>
</evidence>
<dbReference type="NCBIfam" id="NF047352">
    <property type="entry name" value="P_loop_sacsin"/>
    <property type="match status" value="1"/>
</dbReference>
<dbReference type="InterPro" id="IPR058210">
    <property type="entry name" value="SACS/Nov_dom"/>
</dbReference>
<dbReference type="Proteomes" id="UP000309038">
    <property type="component" value="Unassembled WGS sequence"/>
</dbReference>
<dbReference type="Gene3D" id="3.30.565.10">
    <property type="entry name" value="Histidine kinase-like ATPase, C-terminal domain"/>
    <property type="match status" value="1"/>
</dbReference>
<proteinExistence type="predicted"/>
<dbReference type="AlphaFoldDB" id="A0A4S4KB42"/>
<dbReference type="InterPro" id="IPR052957">
    <property type="entry name" value="Auxin_embryo_med"/>
</dbReference>
<dbReference type="InterPro" id="IPR036890">
    <property type="entry name" value="HATPase_C_sf"/>
</dbReference>
<organism evidence="3 4">
    <name type="scientific">Hermanssonia centrifuga</name>
    <dbReference type="NCBI Taxonomy" id="98765"/>
    <lineage>
        <taxon>Eukaryota</taxon>
        <taxon>Fungi</taxon>
        <taxon>Dikarya</taxon>
        <taxon>Basidiomycota</taxon>
        <taxon>Agaricomycotina</taxon>
        <taxon>Agaricomycetes</taxon>
        <taxon>Polyporales</taxon>
        <taxon>Meruliaceae</taxon>
        <taxon>Hermanssonia</taxon>
    </lineage>
</organism>
<dbReference type="PANTHER" id="PTHR32387:SF0">
    <property type="entry name" value="PROTEIN NO VEIN"/>
    <property type="match status" value="1"/>
</dbReference>
<dbReference type="Pfam" id="PF25794">
    <property type="entry name" value="SACS"/>
    <property type="match status" value="1"/>
</dbReference>
<reference evidence="3 4" key="1">
    <citation type="submission" date="2019-02" db="EMBL/GenBank/DDBJ databases">
        <title>Genome sequencing of the rare red list fungi Phlebia centrifuga.</title>
        <authorList>
            <person name="Buettner E."/>
            <person name="Kellner H."/>
        </authorList>
    </citation>
    <scope>NUCLEOTIDE SEQUENCE [LARGE SCALE GENOMIC DNA]</scope>
    <source>
        <strain evidence="3 4">DSM 108282</strain>
    </source>
</reference>
<sequence>MSAVRYERLLPQIATIVEHLLQPEATVVPRAKQKLVQATNEFNQDMMRARERATTMPGGELVVEEQDEIIDMLEQLKKRKRNILSKFANEASPPIATNLENIKMEYANAPLYDNHPPKLTTTMDIIKSIRRDQGLDIQVAEPDAKAAIQHLRRNLENALHNLSEDLYSKSTHFLLEFIQNADDNSYPQGVQPALEIQLLDQNMTIKCNEGGFSDRDVRAICSVGESTKKNQLGYIGEKGIGFKSVFTVAKVVEVRSGQYTFKFDKKPGWTSFHLTLSSTQLLMNHLNGIQPTLLLFLRKLRSIRLDIKGRIRTFQRHDLTEDVVRVEETEGAAKEYLIIKRITQTYSKEEKREGITKSELVLAFPISADGAPVAKDQMVYAFLPLRSFGLPFIIQADFLTASGREDILSDRQWNIVLRNAIAPAFLQAVERFHQRPNLEFDWFQYIPRHIPPGFMRPIRSSILEILKRSPLFLCRDGVRRAGTSVIVPLAEYKDHDGNPLVPEKYIRKKYYLSAQYSTDRHGATLEELGVELMSPSAFVDALREMDKDGSLQKQSAEWYNHGVRVRTSDGALRAFDKSFIARNTLRRFTDLPFIVVQDPENKSWDFLRKLGVSFEVDSIFYLNRLVHLSETYPAEAIPEEQVYECYQQLEARFEDDAKSNRIRTAFIQLPLIYVRKAFMPPTTAPKTKSGRWLSSASVVWSGPTSMRSKFALDREGAYPMLKKLFCSYLSIPGCPEDILLQEMKLLASECGDIPLSADQERQAHDILCDVSAVVSGSLTTSHSNSVKWLSSLRDVPAFPVRTAGGIKLAKFTDGFYIRDRSGELAGLFQADVPILTLPPMGSKGYFTHFYELFRSEWFKDVKYLESSVVQAIQTTGDRIPDMACSDQYLSRVPYINRILRSKQLPNVFIVLVSKKCLREERDILFAQKLAEHFPGLETDAICVLLSIPTPSIGVYLKQKDARQGTSPQTEKSKLPAGAGRQAASSSQPKSSSSTVRHDLNMLLAQRIPGILKAAAQQSITSAVCNLESLQSIFESEADEESWSTGSSYVVKTSASNARIAKKGVAGSDKVSGTIGKGRGVKVSGGDSASSAEEALDGILGEIYVYNVLERDLPEFDCDNWTSELRCHMPEFPPFVDTSQADFTYHDRTGTFTAKLFGDKGHAAWMEVGYWPTYHLEVKATSGSLATPFHMSRRQLQIATRMSAHRSETPENIYVIVRVSSVRSNPSLQLYPDPHRLLYEGGLQFFSDVELVAL</sequence>
<feature type="domain" description="Sacsin/Nov" evidence="2">
    <location>
        <begin position="167"/>
        <end position="264"/>
    </location>
</feature>
<dbReference type="EMBL" id="SGPJ01000346">
    <property type="protein sequence ID" value="THG95218.1"/>
    <property type="molecule type" value="Genomic_DNA"/>
</dbReference>
<feature type="compositionally biased region" description="Low complexity" evidence="1">
    <location>
        <begin position="976"/>
        <end position="993"/>
    </location>
</feature>
<dbReference type="SUPFAM" id="SSF55874">
    <property type="entry name" value="ATPase domain of HSP90 chaperone/DNA topoisomerase II/histidine kinase"/>
    <property type="match status" value="1"/>
</dbReference>
<evidence type="ECO:0000313" key="3">
    <source>
        <dbReference type="EMBL" id="THG95218.1"/>
    </source>
</evidence>